<name>A0A6S6ZZR7_9BURK</name>
<gene>
    <name evidence="1" type="ORF">LMG3431_02557</name>
</gene>
<dbReference type="AlphaFoldDB" id="A0A6S6ZZR7"/>
<protein>
    <submittedName>
        <fullName evidence="1">Uncharacterized protein</fullName>
    </submittedName>
</protein>
<sequence>MHPIRVFLRNRQELESIALSHHACNLRVIGLPNRDSEGVLSGELRVMVDPDRCMTELDLKSAEAALSAVVGRVVQLVAALPSQALDRADMPDEDMDAEQVHDDMDEENDSEDAFLPPCVDALASAIAQIQMYIRDCDREDFRDDRLRQDAVAHNLSAIAHGVLGLQDLPGFQPYEPVLNPWLHYCWDFSWLPMDKVDLDEVWEIIHQDLPQFEADLARIRSEQFSE</sequence>
<dbReference type="EMBL" id="CADIJX010000003">
    <property type="protein sequence ID" value="CAB3647304.1"/>
    <property type="molecule type" value="Genomic_DNA"/>
</dbReference>
<organism evidence="1 2">
    <name type="scientific">Achromobacter pestifer</name>
    <dbReference type="NCBI Taxonomy" id="1353889"/>
    <lineage>
        <taxon>Bacteria</taxon>
        <taxon>Pseudomonadati</taxon>
        <taxon>Pseudomonadota</taxon>
        <taxon>Betaproteobacteria</taxon>
        <taxon>Burkholderiales</taxon>
        <taxon>Alcaligenaceae</taxon>
        <taxon>Achromobacter</taxon>
    </lineage>
</organism>
<dbReference type="Proteomes" id="UP000494108">
    <property type="component" value="Unassembled WGS sequence"/>
</dbReference>
<reference evidence="1 2" key="1">
    <citation type="submission" date="2020-04" db="EMBL/GenBank/DDBJ databases">
        <authorList>
            <person name="De Canck E."/>
        </authorList>
    </citation>
    <scope>NUCLEOTIDE SEQUENCE [LARGE SCALE GENOMIC DNA]</scope>
    <source>
        <strain evidence="1 2">LMG 3431</strain>
    </source>
</reference>
<keyword evidence="2" id="KW-1185">Reference proteome</keyword>
<proteinExistence type="predicted"/>
<evidence type="ECO:0000313" key="1">
    <source>
        <dbReference type="EMBL" id="CAB3647304.1"/>
    </source>
</evidence>
<evidence type="ECO:0000313" key="2">
    <source>
        <dbReference type="Proteomes" id="UP000494108"/>
    </source>
</evidence>
<accession>A0A6S6ZZR7</accession>
<dbReference type="RefSeq" id="WP_175174862.1">
    <property type="nucleotide sequence ID" value="NZ_CADIJX010000003.1"/>
</dbReference>